<dbReference type="SUPFAM" id="SSF53098">
    <property type="entry name" value="Ribonuclease H-like"/>
    <property type="match status" value="1"/>
</dbReference>
<name>A0A7W7S2R9_9ACTN</name>
<keyword evidence="3" id="KW-0689">Ribosomal protein</keyword>
<dbReference type="InterPro" id="IPR015378">
    <property type="entry name" value="Transposase-like_Mu_C"/>
</dbReference>
<evidence type="ECO:0000313" key="4">
    <source>
        <dbReference type="Proteomes" id="UP000534286"/>
    </source>
</evidence>
<comment type="caution">
    <text evidence="3">The sequence shown here is derived from an EMBL/GenBank/DDBJ whole genome shotgun (WGS) entry which is preliminary data.</text>
</comment>
<dbReference type="InterPro" id="IPR012337">
    <property type="entry name" value="RNaseH-like_sf"/>
</dbReference>
<reference evidence="3 4" key="1">
    <citation type="submission" date="2020-08" db="EMBL/GenBank/DDBJ databases">
        <title>Sequencing the genomes of 1000 actinobacteria strains.</title>
        <authorList>
            <person name="Klenk H.-P."/>
        </authorList>
    </citation>
    <scope>NUCLEOTIDE SEQUENCE [LARGE SCALE GENOMIC DNA]</scope>
    <source>
        <strain evidence="3 4">DSM 43023</strain>
    </source>
</reference>
<feature type="compositionally biased region" description="Acidic residues" evidence="1">
    <location>
        <begin position="725"/>
        <end position="734"/>
    </location>
</feature>
<evidence type="ECO:0000259" key="2">
    <source>
        <dbReference type="PROSITE" id="PS50994"/>
    </source>
</evidence>
<organism evidence="3 4">
    <name type="scientific">Streptosporangium album</name>
    <dbReference type="NCBI Taxonomy" id="47479"/>
    <lineage>
        <taxon>Bacteria</taxon>
        <taxon>Bacillati</taxon>
        <taxon>Actinomycetota</taxon>
        <taxon>Actinomycetes</taxon>
        <taxon>Streptosporangiales</taxon>
        <taxon>Streptosporangiaceae</taxon>
        <taxon>Streptosporangium</taxon>
    </lineage>
</organism>
<dbReference type="EMBL" id="JACHJU010000004">
    <property type="protein sequence ID" value="MBB4942835.1"/>
    <property type="molecule type" value="Genomic_DNA"/>
</dbReference>
<dbReference type="Gene3D" id="3.30.420.10">
    <property type="entry name" value="Ribonuclease H-like superfamily/Ribonuclease H"/>
    <property type="match status" value="1"/>
</dbReference>
<dbReference type="RefSeq" id="WP_184758793.1">
    <property type="nucleotide sequence ID" value="NZ_BAABEK010000073.1"/>
</dbReference>
<evidence type="ECO:0000313" key="3">
    <source>
        <dbReference type="EMBL" id="MBB4942835.1"/>
    </source>
</evidence>
<dbReference type="PROSITE" id="PS50994">
    <property type="entry name" value="INTEGRASE"/>
    <property type="match status" value="1"/>
</dbReference>
<accession>A0A7W7S2R9</accession>
<dbReference type="GO" id="GO:0015074">
    <property type="term" value="P:DNA integration"/>
    <property type="evidence" value="ECO:0007669"/>
    <property type="project" value="InterPro"/>
</dbReference>
<dbReference type="InterPro" id="IPR001584">
    <property type="entry name" value="Integrase_cat-core"/>
</dbReference>
<dbReference type="Proteomes" id="UP000534286">
    <property type="component" value="Unassembled WGS sequence"/>
</dbReference>
<feature type="region of interest" description="Disordered" evidence="1">
    <location>
        <begin position="668"/>
        <end position="734"/>
    </location>
</feature>
<keyword evidence="4" id="KW-1185">Reference proteome</keyword>
<dbReference type="GO" id="GO:0003676">
    <property type="term" value="F:nucleic acid binding"/>
    <property type="evidence" value="ECO:0007669"/>
    <property type="project" value="InterPro"/>
</dbReference>
<keyword evidence="3" id="KW-0687">Ribonucleoprotein</keyword>
<gene>
    <name evidence="3" type="ORF">FHR32_007235</name>
</gene>
<feature type="compositionally biased region" description="Acidic residues" evidence="1">
    <location>
        <begin position="702"/>
        <end position="711"/>
    </location>
</feature>
<sequence length="734" mass="79771">MVDRPVLRIGDRVRFEGAEHQVVALSGNAVRLLSTANEASVVLAPYLQAAPDFAVLGGGDQGDGRVARVPPLGLLATLPEQVLTAAREWERHLVEVETGLPLGAPEGTQPRPEYDPVLHSLVERERAKAEELCRAGTKASVRTVRRMRARYRDQGLWGLVDTRYARRAKPTGNVDARVVEAAARVIDAQTSTSTGTKGRVISQIKQGLEEEYGPGTVPLPGKTTFYKLVDVLAAGKHTFGSATTRRQMANRPEGAFTATTASRPGEQVQMDGTLLDVMAVMDDGVIGRPELVAAVDVATRTICAAVLRPVGAKAVDAALLLARMMTPEPMRPGWDEALAMKASRIPHQRLVSIDTRLELAAAKPVIAADTVVIDHGRVFVSEVFLRACDTLGISVQPAHQQTGTDKAIMERTFESINTLFCQHVAGYTGRDVTHRGADVDERAVWSLPDLQEQLDEWVVAGWQSRPHEGLRHPFTPDQPASPNDAYAALVTAAGYIPIALSGEDYIELLPAEWRAIGDGGVQINYRTYTCPELRAYSHYPSPITAKGGRWEVHYDPYDVTRVWIRNHYRGGWIMAPWRHASLVAQPFADFTWRHARKIAAQRGVDATNETAVAVVLAALLRRAGQGPDPTERALARTRAAAAVRNHLPPDLLPTLTASTIAADEITEQADAESVTTAESSVAGHPANQKARRARAAQMTDRDADESDEDEPLQGTVVGFGLFDPFADDQEGLAR</sequence>
<dbReference type="AlphaFoldDB" id="A0A7W7S2R9"/>
<dbReference type="GO" id="GO:0005840">
    <property type="term" value="C:ribosome"/>
    <property type="evidence" value="ECO:0007669"/>
    <property type="project" value="UniProtKB-KW"/>
</dbReference>
<dbReference type="Pfam" id="PF09299">
    <property type="entry name" value="Mu-transpos_C"/>
    <property type="match status" value="1"/>
</dbReference>
<evidence type="ECO:0000256" key="1">
    <source>
        <dbReference type="SAM" id="MobiDB-lite"/>
    </source>
</evidence>
<dbReference type="InterPro" id="IPR036397">
    <property type="entry name" value="RNaseH_sf"/>
</dbReference>
<feature type="domain" description="Integrase catalytic" evidence="2">
    <location>
        <begin position="260"/>
        <end position="487"/>
    </location>
</feature>
<protein>
    <submittedName>
        <fullName evidence="3">Ribosomal protein L12E/L44/L45/RPP1/RPP2</fullName>
    </submittedName>
</protein>
<proteinExistence type="predicted"/>